<dbReference type="EMBL" id="DF144762">
    <property type="protein sequence ID" value="GAA57458.1"/>
    <property type="molecule type" value="Genomic_DNA"/>
</dbReference>
<accession>G7YWX8</accession>
<proteinExistence type="predicted"/>
<reference key="2">
    <citation type="submission" date="2011-10" db="EMBL/GenBank/DDBJ databases">
        <title>The genome and transcriptome sequence of Clonorchis sinensis provide insights into the carcinogenic liver fluke.</title>
        <authorList>
            <person name="Wang X."/>
            <person name="Huang Y."/>
            <person name="Chen W."/>
            <person name="Liu H."/>
            <person name="Guo L."/>
            <person name="Chen Y."/>
            <person name="Luo F."/>
            <person name="Zhou W."/>
            <person name="Sun J."/>
            <person name="Mao Q."/>
            <person name="Liang P."/>
            <person name="Zhou C."/>
            <person name="Tian Y."/>
            <person name="Men J."/>
            <person name="Lv X."/>
            <person name="Huang L."/>
            <person name="Zhou J."/>
            <person name="Hu Y."/>
            <person name="Li R."/>
            <person name="Zhang F."/>
            <person name="Lei H."/>
            <person name="Li X."/>
            <person name="Hu X."/>
            <person name="Liang C."/>
            <person name="Xu J."/>
            <person name="Wu Z."/>
            <person name="Yu X."/>
        </authorList>
    </citation>
    <scope>NUCLEOTIDE SEQUENCE</scope>
    <source>
        <strain>Henan</strain>
    </source>
</reference>
<evidence type="ECO:0000313" key="2">
    <source>
        <dbReference type="Proteomes" id="UP000008909"/>
    </source>
</evidence>
<name>G7YWX8_CLOSI</name>
<dbReference type="AlphaFoldDB" id="G7YWX8"/>
<gene>
    <name evidence="1" type="ORF">CLF_112755</name>
</gene>
<organism evidence="1 2">
    <name type="scientific">Clonorchis sinensis</name>
    <name type="common">Chinese liver fluke</name>
    <dbReference type="NCBI Taxonomy" id="79923"/>
    <lineage>
        <taxon>Eukaryota</taxon>
        <taxon>Metazoa</taxon>
        <taxon>Spiralia</taxon>
        <taxon>Lophotrochozoa</taxon>
        <taxon>Platyhelminthes</taxon>
        <taxon>Trematoda</taxon>
        <taxon>Digenea</taxon>
        <taxon>Opisthorchiida</taxon>
        <taxon>Opisthorchiata</taxon>
        <taxon>Opisthorchiidae</taxon>
        <taxon>Clonorchis</taxon>
    </lineage>
</organism>
<keyword evidence="2" id="KW-1185">Reference proteome</keyword>
<protein>
    <submittedName>
        <fullName evidence="1">Uncharacterized protein</fullName>
    </submittedName>
</protein>
<evidence type="ECO:0000313" key="1">
    <source>
        <dbReference type="EMBL" id="GAA57458.1"/>
    </source>
</evidence>
<sequence length="173" mass="19207">MAAPRLSSPSIGPPVVYCMLLYVRGKMAQWSEREVADRKALGSNPTSIFRLSLSRFGQPGNIPALVLPSGDRTVRYRKGATRKTTVCYPHTSSCHGKSYRLSDCGNPDDRYGAVQKPKYVSAMMAWHYHTQLDGTLATIFFRISTATSRPLEPVVATTKTDFSPGPKRIVRNR</sequence>
<dbReference type="Proteomes" id="UP000008909">
    <property type="component" value="Unassembled WGS sequence"/>
</dbReference>
<reference evidence="1" key="1">
    <citation type="journal article" date="2011" name="Genome Biol.">
        <title>The draft genome of the carcinogenic human liver fluke Clonorchis sinensis.</title>
        <authorList>
            <person name="Wang X."/>
            <person name="Chen W."/>
            <person name="Huang Y."/>
            <person name="Sun J."/>
            <person name="Men J."/>
            <person name="Liu H."/>
            <person name="Luo F."/>
            <person name="Guo L."/>
            <person name="Lv X."/>
            <person name="Deng C."/>
            <person name="Zhou C."/>
            <person name="Fan Y."/>
            <person name="Li X."/>
            <person name="Huang L."/>
            <person name="Hu Y."/>
            <person name="Liang C."/>
            <person name="Hu X."/>
            <person name="Xu J."/>
            <person name="Yu X."/>
        </authorList>
    </citation>
    <scope>NUCLEOTIDE SEQUENCE [LARGE SCALE GENOMIC DNA]</scope>
    <source>
        <strain evidence="1">Henan</strain>
    </source>
</reference>